<feature type="compositionally biased region" description="Polar residues" evidence="1">
    <location>
        <begin position="970"/>
        <end position="980"/>
    </location>
</feature>
<comment type="caution">
    <text evidence="2">The sequence shown here is derived from an EMBL/GenBank/DDBJ whole genome shotgun (WGS) entry which is preliminary data.</text>
</comment>
<name>A0A836GF54_9TRYP</name>
<feature type="region of interest" description="Disordered" evidence="1">
    <location>
        <begin position="794"/>
        <end position="818"/>
    </location>
</feature>
<dbReference type="AlphaFoldDB" id="A0A836GF54"/>
<dbReference type="Proteomes" id="UP000674143">
    <property type="component" value="Unassembled WGS sequence"/>
</dbReference>
<gene>
    <name evidence="2" type="ORF">LSCM4_06420</name>
</gene>
<dbReference type="KEGG" id="loi:92362275"/>
<evidence type="ECO:0000313" key="3">
    <source>
        <dbReference type="Proteomes" id="UP000674143"/>
    </source>
</evidence>
<feature type="region of interest" description="Disordered" evidence="1">
    <location>
        <begin position="870"/>
        <end position="894"/>
    </location>
</feature>
<feature type="region of interest" description="Disordered" evidence="1">
    <location>
        <begin position="137"/>
        <end position="173"/>
    </location>
</feature>
<dbReference type="RefSeq" id="XP_067063853.1">
    <property type="nucleotide sequence ID" value="XM_067208341.1"/>
</dbReference>
<feature type="region of interest" description="Disordered" evidence="1">
    <location>
        <begin position="292"/>
        <end position="312"/>
    </location>
</feature>
<evidence type="ECO:0000256" key="1">
    <source>
        <dbReference type="SAM" id="MobiDB-lite"/>
    </source>
</evidence>
<feature type="compositionally biased region" description="Polar residues" evidence="1">
    <location>
        <begin position="294"/>
        <end position="310"/>
    </location>
</feature>
<feature type="region of interest" description="Disordered" evidence="1">
    <location>
        <begin position="392"/>
        <end position="425"/>
    </location>
</feature>
<feature type="compositionally biased region" description="Polar residues" evidence="1">
    <location>
        <begin position="1"/>
        <end position="11"/>
    </location>
</feature>
<feature type="region of interest" description="Disordered" evidence="1">
    <location>
        <begin position="1"/>
        <end position="38"/>
    </location>
</feature>
<feature type="compositionally biased region" description="Basic residues" evidence="1">
    <location>
        <begin position="400"/>
        <end position="411"/>
    </location>
</feature>
<feature type="region of interest" description="Disordered" evidence="1">
    <location>
        <begin position="966"/>
        <end position="1013"/>
    </location>
</feature>
<organism evidence="2 3">
    <name type="scientific">Leishmania orientalis</name>
    <dbReference type="NCBI Taxonomy" id="2249476"/>
    <lineage>
        <taxon>Eukaryota</taxon>
        <taxon>Discoba</taxon>
        <taxon>Euglenozoa</taxon>
        <taxon>Kinetoplastea</taxon>
        <taxon>Metakinetoplastina</taxon>
        <taxon>Trypanosomatida</taxon>
        <taxon>Trypanosomatidae</taxon>
        <taxon>Leishmaniinae</taxon>
        <taxon>Leishmania</taxon>
    </lineage>
</organism>
<feature type="compositionally biased region" description="Polar residues" evidence="1">
    <location>
        <begin position="146"/>
        <end position="157"/>
    </location>
</feature>
<accession>A0A836GF54</accession>
<dbReference type="EMBL" id="JAFHLR010000019">
    <property type="protein sequence ID" value="KAG5480852.1"/>
    <property type="molecule type" value="Genomic_DNA"/>
</dbReference>
<reference evidence="3" key="2">
    <citation type="journal article" date="2021" name="Sci. Data">
        <title>Chromosome-scale genome sequencing, assembly and annotation of six genomes from subfamily Leishmaniinae.</title>
        <authorList>
            <person name="Almutairi H."/>
            <person name="Urbaniak M.D."/>
            <person name="Bates M.D."/>
            <person name="Jariyapan N."/>
            <person name="Kwakye-Nuako G."/>
            <person name="Thomaz Soccol V."/>
            <person name="Al-Salem W.S."/>
            <person name="Dillon R.J."/>
            <person name="Bates P.A."/>
            <person name="Gatherer D."/>
        </authorList>
    </citation>
    <scope>NUCLEOTIDE SEQUENCE [LARGE SCALE GENOMIC DNA]</scope>
</reference>
<feature type="region of interest" description="Disordered" evidence="1">
    <location>
        <begin position="98"/>
        <end position="119"/>
    </location>
</feature>
<keyword evidence="3" id="KW-1185">Reference proteome</keyword>
<sequence>MPASSSGTVEKSLSPIPVESGSLAKEAAKHLASRRGSAASWLHPLSSTEVPESDLPHNPLFPRQGIQVASRDDITNVCGGTGSLSLLSATETSPVQVRESGGWRSLGNSARVTSGGKRESRSCRGYARLAGLLTRRGDGKSRKSVAVSSADPSQSKYSGGALHDPTAPASSGAAVRNPLQCAEKDCDELNFFEELCLDDVRDDWPSPPSPSTVSASNKLGSSSRSGAVGVAARPSVVYSALQSSSRRELSVSPLVSQSSRALPQAMLRNGGNSVANGAGIDSSEARFVPLGSTDLANQNSSPNRLQQSYGSGVDDDKATALVALRNRSHRLKLISGSSLSTSASQSLAYMGSTRASQALATRNAGDPEASAHASLSARSVRDAKVALLRRTQQGNGHSLRSSHTHSLRHSHSNASIGGGDLLSQRTTKVCPSSRDKRHPHGAAGVLVGSCLVRSMNSIAAADDGPASTSVPPVRVGSPLTNSHIAFPAAAVVPDIASGKSEHNISVSGTQRRFSRPEDNPLLEVMETSSCASQGWCEACNGALCLPSTADQPGRSRIAVAGASTSKSTDRRTAGVSRGESPFQRSSSTRRGTFYPPRMPSGFYSLSRTGGYDSSADSEEEVRLREQHRNRFDEVLRQLNAPMRSTTVDDRGPLLSVRYNSSFPSARDASVRADASQTENSSGGWAGIGGLDWGGGLVAFGPAATGGGSTNMSTTVNANGGGGGDGGGWLGVGSAASSEDWYTRMRKKVEEEEKAEAAAAAAASTTAIASDVPLTSMTTSMASVVTDIPAVVSSNRRQSTQSETHMPAIDRTTQWKGPLPRFLSTRSRVTNSGTPPCVSSPSVQSLVLPPKLTQPPKPAACSPAASAGEDFLERTQPGGSARMQPGQACATPDRTDGAAATTVTCLWRASDAKDDSNATSSSSSPQRFCATSVAAPVNRAQCTNVPGEVPVSELEANGQCCHVSSIRKKNGSVSSTGSAETASLLKPSVPRRPSDSLSTTPNGGAGVVSPGHRQLDRQRRDLLPQIPPTAKVTELSPTPPEQRADTGAVASLPARMRNGARVSLISCSSTTQPSGSTCAMPPIDPALAGVGAKTCDSELTGADANDGLRRNPSAPSLQQCATARRQLLVSARSAEEPASSSGAPAAVVASARLSIS</sequence>
<protein>
    <submittedName>
        <fullName evidence="2">Uncharacterized protein</fullName>
    </submittedName>
</protein>
<feature type="compositionally biased region" description="Polar residues" evidence="1">
    <location>
        <begin position="794"/>
        <end position="803"/>
    </location>
</feature>
<proteinExistence type="predicted"/>
<reference evidence="3" key="1">
    <citation type="journal article" date="2021" name="Microbiol. Resour. Announc.">
        <title>LGAAP: Leishmaniinae Genome Assembly and Annotation Pipeline.</title>
        <authorList>
            <person name="Almutairi H."/>
            <person name="Urbaniak M.D."/>
            <person name="Bates M.D."/>
            <person name="Jariyapan N."/>
            <person name="Kwakye-Nuako G."/>
            <person name="Thomaz-Soccol V."/>
            <person name="Al-Salem W.S."/>
            <person name="Dillon R.J."/>
            <person name="Bates P.A."/>
            <person name="Gatherer D."/>
        </authorList>
    </citation>
    <scope>NUCLEOTIDE SEQUENCE [LARGE SCALE GENOMIC DNA]</scope>
</reference>
<feature type="region of interest" description="Disordered" evidence="1">
    <location>
        <begin position="202"/>
        <end position="226"/>
    </location>
</feature>
<feature type="region of interest" description="Disordered" evidence="1">
    <location>
        <begin position="558"/>
        <end position="599"/>
    </location>
</feature>
<evidence type="ECO:0000313" key="2">
    <source>
        <dbReference type="EMBL" id="KAG5480852.1"/>
    </source>
</evidence>
<dbReference type="GeneID" id="92362275"/>